<reference evidence="1 2" key="1">
    <citation type="journal article" date="2014" name="Genome Announc.">
        <title>Genome Sequence and Methylome of Soil Bacterium Gemmatirosa kalamazoonensis KBS708T, a Member of the Rarely Cultivated Gemmatimonadetes Phylum.</title>
        <authorList>
            <person name="Debruyn J.M."/>
            <person name="Radosevich M."/>
            <person name="Wommack K.E."/>
            <person name="Polson S.W."/>
            <person name="Hauser L.J."/>
            <person name="Fawaz M.N."/>
            <person name="Korlach J."/>
            <person name="Tsai Y.C."/>
        </authorList>
    </citation>
    <scope>NUCLEOTIDE SEQUENCE [LARGE SCALE GENOMIC DNA]</scope>
    <source>
        <strain evidence="1 2">KBS708</strain>
    </source>
</reference>
<dbReference type="InParanoid" id="W0RQC6"/>
<organism evidence="1 2">
    <name type="scientific">Gemmatirosa kalamazoonensis</name>
    <dbReference type="NCBI Taxonomy" id="861299"/>
    <lineage>
        <taxon>Bacteria</taxon>
        <taxon>Pseudomonadati</taxon>
        <taxon>Gemmatimonadota</taxon>
        <taxon>Gemmatimonadia</taxon>
        <taxon>Gemmatimonadales</taxon>
        <taxon>Gemmatimonadaceae</taxon>
        <taxon>Gemmatirosa</taxon>
    </lineage>
</organism>
<keyword evidence="2" id="KW-1185">Reference proteome</keyword>
<evidence type="ECO:0000313" key="1">
    <source>
        <dbReference type="EMBL" id="AHG91713.1"/>
    </source>
</evidence>
<sequence length="124" mass="13636">MARRRERTKVLILARETVIAALIGMLLELEHYQPVYAEPDERPEDAIRRVQPPLIVMLDGEIDAATSDLFYARAAAAGASVVLFSEPLAADEIRAVARDRRLPCVVMPVDRATLGRVLDLVASG</sequence>
<dbReference type="EMBL" id="CP007128">
    <property type="protein sequence ID" value="AHG91713.1"/>
    <property type="molecule type" value="Genomic_DNA"/>
</dbReference>
<evidence type="ECO:0000313" key="2">
    <source>
        <dbReference type="Proteomes" id="UP000019151"/>
    </source>
</evidence>
<name>W0RQC6_9BACT</name>
<accession>W0RQC6</accession>
<dbReference type="InterPro" id="IPR011006">
    <property type="entry name" value="CheY-like_superfamily"/>
</dbReference>
<dbReference type="SUPFAM" id="SSF52172">
    <property type="entry name" value="CheY-like"/>
    <property type="match status" value="1"/>
</dbReference>
<proteinExistence type="predicted"/>
<gene>
    <name evidence="1" type="ORF">J421_4176</name>
</gene>
<dbReference type="HOGENOM" id="CLU_2000617_0_0_0"/>
<dbReference type="STRING" id="861299.J421_4176"/>
<dbReference type="Proteomes" id="UP000019151">
    <property type="component" value="Chromosome"/>
</dbReference>
<protein>
    <recommendedName>
        <fullName evidence="3">Response regulator receiver</fullName>
    </recommendedName>
</protein>
<evidence type="ECO:0008006" key="3">
    <source>
        <dbReference type="Google" id="ProtNLM"/>
    </source>
</evidence>
<dbReference type="RefSeq" id="WP_025413154.1">
    <property type="nucleotide sequence ID" value="NZ_CP007128.1"/>
</dbReference>
<dbReference type="KEGG" id="gba:J421_4176"/>
<dbReference type="AlphaFoldDB" id="W0RQC6"/>